<feature type="transmembrane region" description="Helical" evidence="6">
    <location>
        <begin position="6"/>
        <end position="22"/>
    </location>
</feature>
<name>A0A0U5G770_ASPCI</name>
<evidence type="ECO:0000256" key="3">
    <source>
        <dbReference type="ARBA" id="ARBA00022692"/>
    </source>
</evidence>
<organism evidence="7 8">
    <name type="scientific">Aspergillus calidoustus</name>
    <dbReference type="NCBI Taxonomy" id="454130"/>
    <lineage>
        <taxon>Eukaryota</taxon>
        <taxon>Fungi</taxon>
        <taxon>Dikarya</taxon>
        <taxon>Ascomycota</taxon>
        <taxon>Pezizomycotina</taxon>
        <taxon>Eurotiomycetes</taxon>
        <taxon>Eurotiomycetidae</taxon>
        <taxon>Eurotiales</taxon>
        <taxon>Aspergillaceae</taxon>
        <taxon>Aspergillus</taxon>
        <taxon>Aspergillus subgen. Nidulantes</taxon>
    </lineage>
</organism>
<keyword evidence="3 6" id="KW-0812">Transmembrane</keyword>
<comment type="subcellular location">
    <subcellularLocation>
        <location evidence="1">Membrane</location>
        <topology evidence="1">Multi-pass membrane protein</topology>
    </subcellularLocation>
</comment>
<dbReference type="Proteomes" id="UP000054771">
    <property type="component" value="Unassembled WGS sequence"/>
</dbReference>
<gene>
    <name evidence="7" type="ORF">ASPCAL09639</name>
</gene>
<evidence type="ECO:0000256" key="6">
    <source>
        <dbReference type="SAM" id="Phobius"/>
    </source>
</evidence>
<evidence type="ECO:0000313" key="7">
    <source>
        <dbReference type="EMBL" id="CEL06462.1"/>
    </source>
</evidence>
<dbReference type="EMBL" id="CDMC01000008">
    <property type="protein sequence ID" value="CEL06462.1"/>
    <property type="molecule type" value="Genomic_DNA"/>
</dbReference>
<protein>
    <recommendedName>
        <fullName evidence="9">Major facilitator superfamily (MFS) profile domain-containing protein</fullName>
    </recommendedName>
</protein>
<reference evidence="8" key="1">
    <citation type="journal article" date="2016" name="Genome Announc.">
        <title>Draft genome sequences of fungus Aspergillus calidoustus.</title>
        <authorList>
            <person name="Horn F."/>
            <person name="Linde J."/>
            <person name="Mattern D.J."/>
            <person name="Walther G."/>
            <person name="Guthke R."/>
            <person name="Scherlach K."/>
            <person name="Martin K."/>
            <person name="Brakhage A.A."/>
            <person name="Petzke L."/>
            <person name="Valiante V."/>
        </authorList>
    </citation>
    <scope>NUCLEOTIDE SEQUENCE [LARGE SCALE GENOMIC DNA]</scope>
    <source>
        <strain evidence="8">SF006504</strain>
    </source>
</reference>
<dbReference type="OMA" id="QIAYASE"/>
<dbReference type="AlphaFoldDB" id="A0A0U5G770"/>
<feature type="transmembrane region" description="Helical" evidence="6">
    <location>
        <begin position="29"/>
        <end position="48"/>
    </location>
</feature>
<sequence length="185" mass="19939">MTIPIYTFAVMTTIAVAIWSDRVQQRTPFIIRGLAMASIGYIGELAVPQPELPGVTYLFLFLIAGGLFCPFTSIVTLVGNNLAPSSKRAVELAILASFGHMGGICGSNIYLARQAPQYPVGYGTCLGACVPGIAAAILLQIAYASENRKKAALLQAEDEAAERARYREQELVDLGDKSPFFQYTL</sequence>
<dbReference type="Gene3D" id="1.20.1250.20">
    <property type="entry name" value="MFS general substrate transporter like domains"/>
    <property type="match status" value="1"/>
</dbReference>
<evidence type="ECO:0000256" key="1">
    <source>
        <dbReference type="ARBA" id="ARBA00004141"/>
    </source>
</evidence>
<keyword evidence="4 6" id="KW-1133">Transmembrane helix</keyword>
<dbReference type="GO" id="GO:0022857">
    <property type="term" value="F:transmembrane transporter activity"/>
    <property type="evidence" value="ECO:0007669"/>
    <property type="project" value="TreeGrafter"/>
</dbReference>
<keyword evidence="5 6" id="KW-0472">Membrane</keyword>
<evidence type="ECO:0008006" key="9">
    <source>
        <dbReference type="Google" id="ProtNLM"/>
    </source>
</evidence>
<dbReference type="PANTHER" id="PTHR43791:SF18">
    <property type="entry name" value="NICOTINIC ACID TRANSPORTER TNA1, PUTATIVE (AFU_ORTHOLOGUE AFUA_3G03820)-RELATED"/>
    <property type="match status" value="1"/>
</dbReference>
<keyword evidence="2" id="KW-0813">Transport</keyword>
<dbReference type="PANTHER" id="PTHR43791">
    <property type="entry name" value="PERMEASE-RELATED"/>
    <property type="match status" value="1"/>
</dbReference>
<proteinExistence type="predicted"/>
<accession>A0A0U5G770</accession>
<dbReference type="GO" id="GO:0016020">
    <property type="term" value="C:membrane"/>
    <property type="evidence" value="ECO:0007669"/>
    <property type="project" value="UniProtKB-SubCell"/>
</dbReference>
<dbReference type="STRING" id="454130.A0A0U5G770"/>
<evidence type="ECO:0000313" key="8">
    <source>
        <dbReference type="Proteomes" id="UP000054771"/>
    </source>
</evidence>
<evidence type="ECO:0000256" key="2">
    <source>
        <dbReference type="ARBA" id="ARBA00022448"/>
    </source>
</evidence>
<dbReference type="SUPFAM" id="SSF103473">
    <property type="entry name" value="MFS general substrate transporter"/>
    <property type="match status" value="1"/>
</dbReference>
<dbReference type="OrthoDB" id="2962993at2759"/>
<feature type="transmembrane region" description="Helical" evidence="6">
    <location>
        <begin position="54"/>
        <end position="78"/>
    </location>
</feature>
<dbReference type="InterPro" id="IPR036259">
    <property type="entry name" value="MFS_trans_sf"/>
</dbReference>
<evidence type="ECO:0000256" key="4">
    <source>
        <dbReference type="ARBA" id="ARBA00022989"/>
    </source>
</evidence>
<feature type="transmembrane region" description="Helical" evidence="6">
    <location>
        <begin position="90"/>
        <end position="112"/>
    </location>
</feature>
<keyword evidence="8" id="KW-1185">Reference proteome</keyword>
<evidence type="ECO:0000256" key="5">
    <source>
        <dbReference type="ARBA" id="ARBA00023136"/>
    </source>
</evidence>
<feature type="transmembrane region" description="Helical" evidence="6">
    <location>
        <begin position="118"/>
        <end position="143"/>
    </location>
</feature>